<dbReference type="InterPro" id="IPR035908">
    <property type="entry name" value="F0_ATP_A_sf"/>
</dbReference>
<protein>
    <recommendedName>
        <fullName evidence="6">Cytochrome c oxidase subunit 1</fullName>
    </recommendedName>
    <alternativeName>
        <fullName evidence="18">Cytochrome c oxidase polypeptide I</fullName>
    </alternativeName>
</protein>
<feature type="non-terminal residue" evidence="22">
    <location>
        <position position="403"/>
    </location>
</feature>
<name>A0A8J5KEU2_HOMAM</name>
<evidence type="ECO:0000313" key="23">
    <source>
        <dbReference type="Proteomes" id="UP000747542"/>
    </source>
</evidence>
<feature type="non-terminal residue" evidence="22">
    <location>
        <position position="1"/>
    </location>
</feature>
<accession>A0A8J5KEU2</accession>
<keyword evidence="12" id="KW-1278">Translocase</keyword>
<feature type="transmembrane region" description="Helical" evidence="20">
    <location>
        <begin position="133"/>
        <end position="153"/>
    </location>
</feature>
<evidence type="ECO:0000256" key="20">
    <source>
        <dbReference type="SAM" id="Phobius"/>
    </source>
</evidence>
<evidence type="ECO:0000256" key="14">
    <source>
        <dbReference type="ARBA" id="ARBA00022989"/>
    </source>
</evidence>
<evidence type="ECO:0000259" key="21">
    <source>
        <dbReference type="PROSITE" id="PS50855"/>
    </source>
</evidence>
<evidence type="ECO:0000256" key="11">
    <source>
        <dbReference type="ARBA" id="ARBA00022781"/>
    </source>
</evidence>
<comment type="similarity">
    <text evidence="4">Belongs to the ATPase A chain family.</text>
</comment>
<dbReference type="GO" id="GO:0004129">
    <property type="term" value="F:cytochrome-c oxidase activity"/>
    <property type="evidence" value="ECO:0007669"/>
    <property type="project" value="UniProtKB-EC"/>
</dbReference>
<dbReference type="GO" id="GO:0015990">
    <property type="term" value="P:electron transport coupled proton transport"/>
    <property type="evidence" value="ECO:0007669"/>
    <property type="project" value="TreeGrafter"/>
</dbReference>
<feature type="transmembrane region" description="Helical" evidence="20">
    <location>
        <begin position="336"/>
        <end position="357"/>
    </location>
</feature>
<reference evidence="22" key="1">
    <citation type="journal article" date="2021" name="Sci. Adv.">
        <title>The American lobster genome reveals insights on longevity, neural, and immune adaptations.</title>
        <authorList>
            <person name="Polinski J.M."/>
            <person name="Zimin A.V."/>
            <person name="Clark K.F."/>
            <person name="Kohn A.B."/>
            <person name="Sadowski N."/>
            <person name="Timp W."/>
            <person name="Ptitsyn A."/>
            <person name="Khanna P."/>
            <person name="Romanova D.Y."/>
            <person name="Williams P."/>
            <person name="Greenwood S.J."/>
            <person name="Moroz L.L."/>
            <person name="Walt D.R."/>
            <person name="Bodnar A.G."/>
        </authorList>
    </citation>
    <scope>NUCLEOTIDE SEQUENCE</scope>
    <source>
        <strain evidence="22">GMGI-L3</strain>
    </source>
</reference>
<dbReference type="InterPro" id="IPR023011">
    <property type="entry name" value="ATP_synth_F0_asu_AS"/>
</dbReference>
<dbReference type="GO" id="GO:0045259">
    <property type="term" value="C:proton-transporting ATP synthase complex"/>
    <property type="evidence" value="ECO:0007669"/>
    <property type="project" value="UniProtKB-KW"/>
</dbReference>
<evidence type="ECO:0000256" key="5">
    <source>
        <dbReference type="ARBA" id="ARBA00009578"/>
    </source>
</evidence>
<organism evidence="22 23">
    <name type="scientific">Homarus americanus</name>
    <name type="common">American lobster</name>
    <dbReference type="NCBI Taxonomy" id="6706"/>
    <lineage>
        <taxon>Eukaryota</taxon>
        <taxon>Metazoa</taxon>
        <taxon>Ecdysozoa</taxon>
        <taxon>Arthropoda</taxon>
        <taxon>Crustacea</taxon>
        <taxon>Multicrustacea</taxon>
        <taxon>Malacostraca</taxon>
        <taxon>Eumalacostraca</taxon>
        <taxon>Eucarida</taxon>
        <taxon>Decapoda</taxon>
        <taxon>Pleocyemata</taxon>
        <taxon>Astacidea</taxon>
        <taxon>Nephropoidea</taxon>
        <taxon>Nephropidae</taxon>
        <taxon>Homarus</taxon>
    </lineage>
</organism>
<evidence type="ECO:0000256" key="1">
    <source>
        <dbReference type="ARBA" id="ARBA00001971"/>
    </source>
</evidence>
<evidence type="ECO:0000256" key="3">
    <source>
        <dbReference type="ARBA" id="ARBA00004673"/>
    </source>
</evidence>
<feature type="transmembrane region" description="Helical" evidence="20">
    <location>
        <begin position="229"/>
        <end position="248"/>
    </location>
</feature>
<keyword evidence="23" id="KW-1185">Reference proteome</keyword>
<dbReference type="InterPro" id="IPR023616">
    <property type="entry name" value="Cyt_c_oxase-like_su1_dom"/>
</dbReference>
<dbReference type="Proteomes" id="UP000747542">
    <property type="component" value="Unassembled WGS sequence"/>
</dbReference>
<keyword evidence="10 20" id="KW-0812">Transmembrane</keyword>
<dbReference type="Gene3D" id="1.20.210.10">
    <property type="entry name" value="Cytochrome c oxidase-like, subunit I domain"/>
    <property type="match status" value="3"/>
</dbReference>
<evidence type="ECO:0000256" key="4">
    <source>
        <dbReference type="ARBA" id="ARBA00006810"/>
    </source>
</evidence>
<dbReference type="GO" id="GO:0005739">
    <property type="term" value="C:mitochondrion"/>
    <property type="evidence" value="ECO:0007669"/>
    <property type="project" value="GOC"/>
</dbReference>
<dbReference type="Pfam" id="PF00119">
    <property type="entry name" value="ATP-synt_A"/>
    <property type="match status" value="1"/>
</dbReference>
<dbReference type="CDD" id="cd00310">
    <property type="entry name" value="ATP-synt_Fo_a_6"/>
    <property type="match status" value="1"/>
</dbReference>
<keyword evidence="11" id="KW-0375">Hydrogen ion transport</keyword>
<dbReference type="Pfam" id="PF00115">
    <property type="entry name" value="COX1"/>
    <property type="match status" value="1"/>
</dbReference>
<dbReference type="EMBL" id="JAHLQT010020073">
    <property type="protein sequence ID" value="KAG7168384.1"/>
    <property type="molecule type" value="Genomic_DNA"/>
</dbReference>
<feature type="transmembrane region" description="Helical" evidence="20">
    <location>
        <begin position="184"/>
        <end position="217"/>
    </location>
</feature>
<dbReference type="SUPFAM" id="SSF81336">
    <property type="entry name" value="F1F0 ATP synthase subunit A"/>
    <property type="match status" value="1"/>
</dbReference>
<evidence type="ECO:0000256" key="15">
    <source>
        <dbReference type="ARBA" id="ARBA00023065"/>
    </source>
</evidence>
<evidence type="ECO:0000256" key="13">
    <source>
        <dbReference type="ARBA" id="ARBA00022982"/>
    </source>
</evidence>
<dbReference type="SUPFAM" id="SSF81442">
    <property type="entry name" value="Cytochrome c oxidase subunit I-like"/>
    <property type="match status" value="1"/>
</dbReference>
<keyword evidence="15" id="KW-0406">Ion transport</keyword>
<keyword evidence="8" id="KW-0138">CF(0)</keyword>
<evidence type="ECO:0000256" key="19">
    <source>
        <dbReference type="ARBA" id="ARBA00049512"/>
    </source>
</evidence>
<dbReference type="GO" id="GO:0020037">
    <property type="term" value="F:heme binding"/>
    <property type="evidence" value="ECO:0007669"/>
    <property type="project" value="InterPro"/>
</dbReference>
<comment type="caution">
    <text evidence="22">The sequence shown here is derived from an EMBL/GenBank/DDBJ whole genome shotgun (WGS) entry which is preliminary data.</text>
</comment>
<dbReference type="PANTHER" id="PTHR10422">
    <property type="entry name" value="CYTOCHROME C OXIDASE SUBUNIT 1"/>
    <property type="match status" value="1"/>
</dbReference>
<feature type="transmembrane region" description="Helical" evidence="20">
    <location>
        <begin position="363"/>
        <end position="386"/>
    </location>
</feature>
<dbReference type="GO" id="GO:0006123">
    <property type="term" value="P:mitochondrial electron transport, cytochrome c to oxygen"/>
    <property type="evidence" value="ECO:0007669"/>
    <property type="project" value="TreeGrafter"/>
</dbReference>
<gene>
    <name evidence="22" type="primary">Cox1-L8</name>
    <name evidence="22" type="ORF">Hamer_G002413</name>
</gene>
<comment type="pathway">
    <text evidence="3">Energy metabolism; oxidative phosphorylation.</text>
</comment>
<dbReference type="AlphaFoldDB" id="A0A8J5KEU2"/>
<keyword evidence="14 20" id="KW-1133">Transmembrane helix</keyword>
<keyword evidence="17" id="KW-0066">ATP synthesis</keyword>
<comment type="catalytic activity">
    <reaction evidence="19">
        <text>4 Fe(II)-[cytochrome c] + O2 + 8 H(+)(in) = 4 Fe(III)-[cytochrome c] + 2 H2O + 4 H(+)(out)</text>
        <dbReference type="Rhea" id="RHEA:11436"/>
        <dbReference type="Rhea" id="RHEA-COMP:10350"/>
        <dbReference type="Rhea" id="RHEA-COMP:14399"/>
        <dbReference type="ChEBI" id="CHEBI:15377"/>
        <dbReference type="ChEBI" id="CHEBI:15378"/>
        <dbReference type="ChEBI" id="CHEBI:15379"/>
        <dbReference type="ChEBI" id="CHEBI:29033"/>
        <dbReference type="ChEBI" id="CHEBI:29034"/>
        <dbReference type="EC" id="7.1.1.9"/>
    </reaction>
    <physiologicalReaction direction="left-to-right" evidence="19">
        <dbReference type="Rhea" id="RHEA:11437"/>
    </physiologicalReaction>
</comment>
<evidence type="ECO:0000256" key="6">
    <source>
        <dbReference type="ARBA" id="ARBA00015947"/>
    </source>
</evidence>
<feature type="transmembrane region" description="Helical" evidence="20">
    <location>
        <begin position="296"/>
        <end position="324"/>
    </location>
</feature>
<evidence type="ECO:0000256" key="8">
    <source>
        <dbReference type="ARBA" id="ARBA00022547"/>
    </source>
</evidence>
<keyword evidence="16 20" id="KW-0472">Membrane</keyword>
<comment type="cofactor">
    <cofactor evidence="1">
        <name>heme</name>
        <dbReference type="ChEBI" id="CHEBI:30413"/>
    </cofactor>
</comment>
<evidence type="ECO:0000256" key="17">
    <source>
        <dbReference type="ARBA" id="ARBA00023310"/>
    </source>
</evidence>
<feature type="transmembrane region" description="Helical" evidence="20">
    <location>
        <begin position="73"/>
        <end position="89"/>
    </location>
</feature>
<dbReference type="GO" id="GO:0015986">
    <property type="term" value="P:proton motive force-driven ATP synthesis"/>
    <property type="evidence" value="ECO:0007669"/>
    <property type="project" value="InterPro"/>
</dbReference>
<evidence type="ECO:0000256" key="16">
    <source>
        <dbReference type="ARBA" id="ARBA00023136"/>
    </source>
</evidence>
<evidence type="ECO:0000313" key="22">
    <source>
        <dbReference type="EMBL" id="KAG7168384.1"/>
    </source>
</evidence>
<dbReference type="UniPathway" id="UPA00705"/>
<dbReference type="PRINTS" id="PR00123">
    <property type="entry name" value="ATPASEA"/>
</dbReference>
<sequence length="403" mass="44287">FISPGFAPLCLSLALLLKLGAAHLIFGFPNILCFLLFNIYFISTSVALIFHFQQIFNLSQITSNNASPMLNKILILLSLLSLGGLPPFTPPYHATMIFSTNYKDIANIVGTSLRLVIRAELGQPGNLIGDDQIYNVVVTAHAFVIFFYSYTYYNWRFWELTTFGVISHIVTQESGKKEAFGTLGIIYAIIAIGILGFVVCAHHISTVVGCLTGVILANSSIDIILHGTYYFVARFHYVLSIGAVFGIFPGIAHRFPLFTGVIITFFPQHFLGLNGIPRRYSDYLDAFTARNVLSSIESIISLVAVLSFIIIGTPGLLIPFMVLVETLRNIIRPGTLAVRLAANIIAGHLLLTLLGNIGPSLSITLVSFLMLAQILLLILESAVAIIQSYVFTVLRTFYAREVN</sequence>
<comment type="similarity">
    <text evidence="5">Belongs to the heme-copper respiratory oxidase family.</text>
</comment>
<evidence type="ECO:0000256" key="9">
    <source>
        <dbReference type="ARBA" id="ARBA00022660"/>
    </source>
</evidence>
<comment type="subcellular location">
    <subcellularLocation>
        <location evidence="2">Membrane</location>
        <topology evidence="2">Multi-pass membrane protein</topology>
    </subcellularLocation>
</comment>
<keyword evidence="9" id="KW-0679">Respiratory chain</keyword>
<proteinExistence type="inferred from homology"/>
<dbReference type="PROSITE" id="PS00449">
    <property type="entry name" value="ATPASE_A"/>
    <property type="match status" value="1"/>
</dbReference>
<dbReference type="InterPro" id="IPR000568">
    <property type="entry name" value="ATP_synth_F0_asu"/>
</dbReference>
<evidence type="ECO:0000256" key="12">
    <source>
        <dbReference type="ARBA" id="ARBA00022967"/>
    </source>
</evidence>
<feature type="domain" description="Cytochrome oxidase subunit I profile" evidence="21">
    <location>
        <begin position="161"/>
        <end position="329"/>
    </location>
</feature>
<keyword evidence="13" id="KW-0249">Electron transport</keyword>
<dbReference type="PANTHER" id="PTHR10422:SF18">
    <property type="entry name" value="CYTOCHROME C OXIDASE SUBUNIT 1"/>
    <property type="match status" value="1"/>
</dbReference>
<evidence type="ECO:0000256" key="18">
    <source>
        <dbReference type="ARBA" id="ARBA00032715"/>
    </source>
</evidence>
<feature type="transmembrane region" description="Helical" evidence="20">
    <location>
        <begin position="31"/>
        <end position="52"/>
    </location>
</feature>
<evidence type="ECO:0000256" key="7">
    <source>
        <dbReference type="ARBA" id="ARBA00022448"/>
    </source>
</evidence>
<evidence type="ECO:0000256" key="2">
    <source>
        <dbReference type="ARBA" id="ARBA00004141"/>
    </source>
</evidence>
<dbReference type="PROSITE" id="PS50855">
    <property type="entry name" value="COX1"/>
    <property type="match status" value="1"/>
</dbReference>
<evidence type="ECO:0000256" key="10">
    <source>
        <dbReference type="ARBA" id="ARBA00022692"/>
    </source>
</evidence>
<keyword evidence="7" id="KW-0813">Transport</keyword>
<dbReference type="InterPro" id="IPR036927">
    <property type="entry name" value="Cyt_c_oxase-like_su1_sf"/>
</dbReference>
<dbReference type="InterPro" id="IPR000883">
    <property type="entry name" value="Cyt_C_Oxase_1"/>
</dbReference>